<feature type="domain" description="Glutamine amidotransferase" evidence="5">
    <location>
        <begin position="4"/>
        <end position="186"/>
    </location>
</feature>
<dbReference type="NCBIfam" id="TIGR00566">
    <property type="entry name" value="trpG_papA"/>
    <property type="match status" value="1"/>
</dbReference>
<evidence type="ECO:0000256" key="4">
    <source>
        <dbReference type="ARBA" id="ARBA00022962"/>
    </source>
</evidence>
<dbReference type="InterPro" id="IPR019999">
    <property type="entry name" value="Anth_synth_I-like"/>
</dbReference>
<comment type="similarity">
    <text evidence="1">In the C-terminal section; belongs to the anthranilate synthase component I family.</text>
</comment>
<dbReference type="InterPro" id="IPR005802">
    <property type="entry name" value="ADC_synth_comp_1"/>
</dbReference>
<dbReference type="PANTHER" id="PTHR11236:SF18">
    <property type="entry name" value="AMINODEOXYCHORISMATE SYNTHASE"/>
    <property type="match status" value="1"/>
</dbReference>
<dbReference type="PANTHER" id="PTHR11236">
    <property type="entry name" value="AMINOBENZOATE/ANTHRANILATE SYNTHASE"/>
    <property type="match status" value="1"/>
</dbReference>
<dbReference type="Pfam" id="PF00117">
    <property type="entry name" value="GATase"/>
    <property type="match status" value="1"/>
</dbReference>
<dbReference type="InterPro" id="IPR015890">
    <property type="entry name" value="Chorismate_C"/>
</dbReference>
<reference evidence="8 9" key="1">
    <citation type="journal article" date="2019" name="Int. J. Syst. Evol. Microbiol.">
        <title>The Global Catalogue of Microorganisms (GCM) 10K type strain sequencing project: providing services to taxonomists for standard genome sequencing and annotation.</title>
        <authorList>
            <consortium name="The Broad Institute Genomics Platform"/>
            <consortium name="The Broad Institute Genome Sequencing Center for Infectious Disease"/>
            <person name="Wu L."/>
            <person name="Ma J."/>
        </authorList>
    </citation>
    <scope>NUCLEOTIDE SEQUENCE [LARGE SCALE GENOMIC DNA]</scope>
    <source>
        <strain evidence="8 9">JCM 10303</strain>
    </source>
</reference>
<evidence type="ECO:0000256" key="2">
    <source>
        <dbReference type="ARBA" id="ARBA00013139"/>
    </source>
</evidence>
<feature type="domain" description="Chorismate-utilising enzyme C-terminal" evidence="6">
    <location>
        <begin position="433"/>
        <end position="687"/>
    </location>
</feature>
<dbReference type="NCBIfam" id="TIGR00553">
    <property type="entry name" value="pabB"/>
    <property type="match status" value="1"/>
</dbReference>
<evidence type="ECO:0000256" key="1">
    <source>
        <dbReference type="ARBA" id="ARBA00005970"/>
    </source>
</evidence>
<keyword evidence="4" id="KW-0315">Glutamine amidotransferase</keyword>
<dbReference type="EC" id="2.6.1.85" evidence="2"/>
<sequence>MRTLIIDNYDSYTYNLFQLIAEVNGQEPVVITNDATAAEEVDLAEYDNIVISPGPGRPDRSGDFGISGAITARAGIPVLGVCLGHQGIAAVHGAPVVPAPAPRHGHLTRVTHDDRDLFAGIPQRFVAVRYHSLCVPEELPAELEATAWAEDGVLMGIRHRHRPLWGVQFHPESIETQFGRRLMANFRRLTEERTAVLGPRPAATDAPAAHRPRRAAAAVTHYNLHVETIDAAVDTEAAYTRLFSASDRGFWLDSAHVEPGLSRFSFLGDDSGPFAEVATYRVGEDAVAVDAQGGATTRFAGTIFDYIEDQVARRVVTGPDLPFEFSGGYVGYFGYELKADCGSANRHRSATPDACWLFADRFVAVDHEAARTYVVALSADRPGSPAEAQRWINATTAALRELPSTTAAPRRPGRPAPAAVDVAAVEKRLVRDREQYIADVESCRRELHAGESYEICVTNAVRIPAEQTGYDFYRELRRRNPAPYAAYLRLDEVEVACSSPERFLRVDHHRVAETKPIKGTAPRGGTESEDAELRENLVSSPKTRAENLMIVDLLRNDLGRVCEVGSVHVPVLMAAESYATVHQLVSTIRGTLRRDLGVVDCVRACFPGGSMTGAPKLRTMEIIDSLETEARGVYSGAIGFIGCGGTADLNIAIRTAVLSAGEWHVGAGGAIVLDSDPVEEYEEMLLKACAPLRAHSALFAVAEPAAPGADKAEVAS</sequence>
<dbReference type="EMBL" id="BAAAGS010000035">
    <property type="protein sequence ID" value="GAA0542891.1"/>
    <property type="molecule type" value="Genomic_DNA"/>
</dbReference>
<evidence type="ECO:0000259" key="5">
    <source>
        <dbReference type="Pfam" id="PF00117"/>
    </source>
</evidence>
<comment type="caution">
    <text evidence="8">The sequence shown here is derived from an EMBL/GenBank/DDBJ whole genome shotgun (WGS) entry which is preliminary data.</text>
</comment>
<keyword evidence="3" id="KW-0808">Transferase</keyword>
<dbReference type="SUPFAM" id="SSF56322">
    <property type="entry name" value="ADC synthase"/>
    <property type="match status" value="1"/>
</dbReference>
<accession>A0ABN1DGA8</accession>
<evidence type="ECO:0000256" key="3">
    <source>
        <dbReference type="ARBA" id="ARBA00022679"/>
    </source>
</evidence>
<evidence type="ECO:0000259" key="6">
    <source>
        <dbReference type="Pfam" id="PF00425"/>
    </source>
</evidence>
<dbReference type="Proteomes" id="UP001500729">
    <property type="component" value="Unassembled WGS sequence"/>
</dbReference>
<protein>
    <recommendedName>
        <fullName evidence="2">aminodeoxychorismate synthase</fullName>
        <ecNumber evidence="2">2.6.1.85</ecNumber>
    </recommendedName>
</protein>
<dbReference type="RefSeq" id="WP_009946669.1">
    <property type="nucleotide sequence ID" value="NZ_BAAAGS010000035.1"/>
</dbReference>
<dbReference type="Gene3D" id="3.60.120.10">
    <property type="entry name" value="Anthranilate synthase"/>
    <property type="match status" value="1"/>
</dbReference>
<name>A0ABN1DGA8_SACER</name>
<evidence type="ECO:0000313" key="8">
    <source>
        <dbReference type="EMBL" id="GAA0542891.1"/>
    </source>
</evidence>
<feature type="domain" description="Anthranilate synthase component I N-terminal" evidence="7">
    <location>
        <begin position="236"/>
        <end position="374"/>
    </location>
</feature>
<organism evidence="8 9">
    <name type="scientific">Saccharopolyspora erythraea</name>
    <name type="common">Streptomyces erythraeus</name>
    <dbReference type="NCBI Taxonomy" id="1836"/>
    <lineage>
        <taxon>Bacteria</taxon>
        <taxon>Bacillati</taxon>
        <taxon>Actinomycetota</taxon>
        <taxon>Actinomycetes</taxon>
        <taxon>Pseudonocardiales</taxon>
        <taxon>Pseudonocardiaceae</taxon>
        <taxon>Saccharopolyspora</taxon>
    </lineage>
</organism>
<dbReference type="InterPro" id="IPR029062">
    <property type="entry name" value="Class_I_gatase-like"/>
</dbReference>
<dbReference type="CDD" id="cd01743">
    <property type="entry name" value="GATase1_Anthranilate_Synthase"/>
    <property type="match status" value="1"/>
</dbReference>
<evidence type="ECO:0000313" key="9">
    <source>
        <dbReference type="Proteomes" id="UP001500729"/>
    </source>
</evidence>
<dbReference type="InterPro" id="IPR005801">
    <property type="entry name" value="ADC_synthase"/>
</dbReference>
<dbReference type="Pfam" id="PF04715">
    <property type="entry name" value="Anth_synt_I_N"/>
    <property type="match status" value="1"/>
</dbReference>
<dbReference type="InterPro" id="IPR006221">
    <property type="entry name" value="TrpG/PapA_dom"/>
</dbReference>
<dbReference type="PROSITE" id="PS51273">
    <property type="entry name" value="GATASE_TYPE_1"/>
    <property type="match status" value="1"/>
</dbReference>
<dbReference type="PRINTS" id="PR00099">
    <property type="entry name" value="CPSGATASE"/>
</dbReference>
<dbReference type="PRINTS" id="PR00097">
    <property type="entry name" value="ANTSNTHASEII"/>
</dbReference>
<evidence type="ECO:0000259" key="7">
    <source>
        <dbReference type="Pfam" id="PF04715"/>
    </source>
</evidence>
<proteinExistence type="inferred from homology"/>
<gene>
    <name evidence="8" type="primary">pabB</name>
    <name evidence="8" type="ORF">GCM10009533_47360</name>
</gene>
<dbReference type="Gene3D" id="3.40.50.880">
    <property type="match status" value="1"/>
</dbReference>
<dbReference type="SUPFAM" id="SSF52317">
    <property type="entry name" value="Class I glutamine amidotransferase-like"/>
    <property type="match status" value="1"/>
</dbReference>
<dbReference type="InterPro" id="IPR006805">
    <property type="entry name" value="Anth_synth_I_N"/>
</dbReference>
<dbReference type="InterPro" id="IPR017926">
    <property type="entry name" value="GATASE"/>
</dbReference>
<dbReference type="Pfam" id="PF00425">
    <property type="entry name" value="Chorismate_bind"/>
    <property type="match status" value="1"/>
</dbReference>
<keyword evidence="9" id="KW-1185">Reference proteome</keyword>
<dbReference type="PRINTS" id="PR00096">
    <property type="entry name" value="GATASE"/>
</dbReference>